<name>A0A511ZJG2_9BACI</name>
<evidence type="ECO:0000256" key="1">
    <source>
        <dbReference type="ARBA" id="ARBA00023125"/>
    </source>
</evidence>
<dbReference type="InterPro" id="IPR050109">
    <property type="entry name" value="HTH-type_TetR-like_transc_reg"/>
</dbReference>
<evidence type="ECO:0000313" key="4">
    <source>
        <dbReference type="EMBL" id="GEN87582.1"/>
    </source>
</evidence>
<sequence>MNISKLDEERKIAILNSALKEFCIRGYDNASTNVIAKEAGISKALMFHYVNNKQDLFLYVYDYFTQLLEKEYYSKLDFSDKDIFNRLRQSYLLQIDLLKQYPWIINVDKLTNEVSSDEINKALSKRNDNNRSSYEHKIFNKIDNSMFRPKLNIEICKQFILWSNIGFTSQILDNIGNSEIVDYEEIIATLDGYFDELRKVFYQSEEIRNG</sequence>
<dbReference type="PROSITE" id="PS50977">
    <property type="entry name" value="HTH_TETR_2"/>
    <property type="match status" value="1"/>
</dbReference>
<dbReference type="PANTHER" id="PTHR30328:SF54">
    <property type="entry name" value="HTH-TYPE TRANSCRIPTIONAL REPRESSOR SCO4008"/>
    <property type="match status" value="1"/>
</dbReference>
<reference evidence="4 5" key="1">
    <citation type="submission" date="2019-07" db="EMBL/GenBank/DDBJ databases">
        <title>Whole genome shotgun sequence of Oceanobacillus sojae NBRC 105379.</title>
        <authorList>
            <person name="Hosoyama A."/>
            <person name="Uohara A."/>
            <person name="Ohji S."/>
            <person name="Ichikawa N."/>
        </authorList>
    </citation>
    <scope>NUCLEOTIDE SEQUENCE [LARGE SCALE GENOMIC DNA]</scope>
    <source>
        <strain evidence="4 5">NBRC 105379</strain>
    </source>
</reference>
<dbReference type="Gene3D" id="1.10.357.10">
    <property type="entry name" value="Tetracycline Repressor, domain 2"/>
    <property type="match status" value="1"/>
</dbReference>
<dbReference type="EMBL" id="BJYM01000008">
    <property type="protein sequence ID" value="GEN87582.1"/>
    <property type="molecule type" value="Genomic_DNA"/>
</dbReference>
<keyword evidence="5" id="KW-1185">Reference proteome</keyword>
<keyword evidence="1 2" id="KW-0238">DNA-binding</keyword>
<gene>
    <name evidence="4" type="ORF">OSO01_23210</name>
</gene>
<dbReference type="InterPro" id="IPR001647">
    <property type="entry name" value="HTH_TetR"/>
</dbReference>
<dbReference type="InterPro" id="IPR009057">
    <property type="entry name" value="Homeodomain-like_sf"/>
</dbReference>
<accession>A0A511ZJG2</accession>
<evidence type="ECO:0000259" key="3">
    <source>
        <dbReference type="PROSITE" id="PS50977"/>
    </source>
</evidence>
<dbReference type="InterPro" id="IPR023772">
    <property type="entry name" value="DNA-bd_HTH_TetR-type_CS"/>
</dbReference>
<organism evidence="4 5">
    <name type="scientific">Oceanobacillus sojae</name>
    <dbReference type="NCBI Taxonomy" id="582851"/>
    <lineage>
        <taxon>Bacteria</taxon>
        <taxon>Bacillati</taxon>
        <taxon>Bacillota</taxon>
        <taxon>Bacilli</taxon>
        <taxon>Bacillales</taxon>
        <taxon>Bacillaceae</taxon>
        <taxon>Oceanobacillus</taxon>
    </lineage>
</organism>
<evidence type="ECO:0000313" key="5">
    <source>
        <dbReference type="Proteomes" id="UP000321558"/>
    </source>
</evidence>
<feature type="DNA-binding region" description="H-T-H motif" evidence="2">
    <location>
        <begin position="31"/>
        <end position="50"/>
    </location>
</feature>
<dbReference type="SUPFAM" id="SSF46689">
    <property type="entry name" value="Homeodomain-like"/>
    <property type="match status" value="1"/>
</dbReference>
<comment type="caution">
    <text evidence="4">The sequence shown here is derived from an EMBL/GenBank/DDBJ whole genome shotgun (WGS) entry which is preliminary data.</text>
</comment>
<dbReference type="SUPFAM" id="SSF48498">
    <property type="entry name" value="Tetracyclin repressor-like, C-terminal domain"/>
    <property type="match status" value="1"/>
</dbReference>
<dbReference type="PROSITE" id="PS01081">
    <property type="entry name" value="HTH_TETR_1"/>
    <property type="match status" value="1"/>
</dbReference>
<dbReference type="Gene3D" id="1.10.10.60">
    <property type="entry name" value="Homeodomain-like"/>
    <property type="match status" value="1"/>
</dbReference>
<dbReference type="PRINTS" id="PR00455">
    <property type="entry name" value="HTHTETR"/>
</dbReference>
<evidence type="ECO:0000256" key="2">
    <source>
        <dbReference type="PROSITE-ProRule" id="PRU00335"/>
    </source>
</evidence>
<proteinExistence type="predicted"/>
<dbReference type="RefSeq" id="WP_147210534.1">
    <property type="nucleotide sequence ID" value="NZ_BJYM01000008.1"/>
</dbReference>
<feature type="domain" description="HTH tetR-type" evidence="3">
    <location>
        <begin position="8"/>
        <end position="68"/>
    </location>
</feature>
<dbReference type="InterPro" id="IPR036271">
    <property type="entry name" value="Tet_transcr_reg_TetR-rel_C_sf"/>
</dbReference>
<dbReference type="PANTHER" id="PTHR30328">
    <property type="entry name" value="TRANSCRIPTIONAL REPRESSOR"/>
    <property type="match status" value="1"/>
</dbReference>
<dbReference type="Proteomes" id="UP000321558">
    <property type="component" value="Unassembled WGS sequence"/>
</dbReference>
<dbReference type="GO" id="GO:0003677">
    <property type="term" value="F:DNA binding"/>
    <property type="evidence" value="ECO:0007669"/>
    <property type="project" value="UniProtKB-UniRule"/>
</dbReference>
<dbReference type="GO" id="GO:0006355">
    <property type="term" value="P:regulation of DNA-templated transcription"/>
    <property type="evidence" value="ECO:0007669"/>
    <property type="project" value="UniProtKB-ARBA"/>
</dbReference>
<dbReference type="AlphaFoldDB" id="A0A511ZJG2"/>
<protein>
    <submittedName>
        <fullName evidence="4">TetR family transcriptional regulator</fullName>
    </submittedName>
</protein>
<dbReference type="Pfam" id="PF00440">
    <property type="entry name" value="TetR_N"/>
    <property type="match status" value="1"/>
</dbReference>
<dbReference type="OrthoDB" id="9780939at2"/>